<evidence type="ECO:0000259" key="3">
    <source>
        <dbReference type="SMART" id="SM00382"/>
    </source>
</evidence>
<evidence type="ECO:0000313" key="4">
    <source>
        <dbReference type="EMBL" id="HEW53410.1"/>
    </source>
</evidence>
<dbReference type="SMART" id="SM00382">
    <property type="entry name" value="AAA"/>
    <property type="match status" value="1"/>
</dbReference>
<evidence type="ECO:0000256" key="2">
    <source>
        <dbReference type="ARBA" id="ARBA00022840"/>
    </source>
</evidence>
<dbReference type="InterPro" id="IPR003593">
    <property type="entry name" value="AAA+_ATPase"/>
</dbReference>
<dbReference type="Pfam" id="PF07726">
    <property type="entry name" value="AAA_3"/>
    <property type="match status" value="1"/>
</dbReference>
<proteinExistence type="predicted"/>
<dbReference type="FunFam" id="3.40.50.300:FF:000640">
    <property type="entry name" value="MoxR family ATPase"/>
    <property type="match status" value="1"/>
</dbReference>
<dbReference type="InterPro" id="IPR027417">
    <property type="entry name" value="P-loop_NTPase"/>
</dbReference>
<dbReference type="PANTHER" id="PTHR42759:SF5">
    <property type="entry name" value="METHANOL DEHYDROGENASE REGULATOR"/>
    <property type="match status" value="1"/>
</dbReference>
<dbReference type="Gene3D" id="1.10.8.80">
    <property type="entry name" value="Magnesium chelatase subunit I, C-Terminal domain"/>
    <property type="match status" value="1"/>
</dbReference>
<dbReference type="Gene3D" id="3.40.50.300">
    <property type="entry name" value="P-loop containing nucleotide triphosphate hydrolases"/>
    <property type="match status" value="1"/>
</dbReference>
<dbReference type="InterPro" id="IPR011703">
    <property type="entry name" value="ATPase_AAA-3"/>
</dbReference>
<accession>A0A7C2V9N4</accession>
<feature type="domain" description="AAA+ ATPase" evidence="3">
    <location>
        <begin position="49"/>
        <end position="190"/>
    </location>
</feature>
<dbReference type="InterPro" id="IPR050764">
    <property type="entry name" value="CbbQ/NirQ/NorQ/GpvN"/>
</dbReference>
<gene>
    <name evidence="4" type="ORF">ENO77_04550</name>
</gene>
<comment type="caution">
    <text evidence="4">The sequence shown here is derived from an EMBL/GenBank/DDBJ whole genome shotgun (WGS) entry which is preliminary data.</text>
</comment>
<sequence length="324" mass="35954">MGEKSGGKEETRLDMGSYVSLVNKAIESIRQKVIGKRKEIELILATLFAEGHALIEGVPGVAKTLIAKTIASTLGLEFRRVQATPDLLPSDIIGVQVYDARTGQFKFQKGPIFTNILFVDEINRAPPKTQSSLLEAMQERQVTVEGITYRLPRPFLVIATMNPIEIEGTFPLSEAQVDRFLAKISIGYPSVEETVEIIDRYYSIVEDSGVSPVLSVNDVLTIIDGIKRVYVDNNIKKYIALIVEMTRRHRLIKLGASPRGAIALYLLSKAVALIRRRDYVIPDDVKYVAQAALSHRIILRGEARISGLTVNDVISDILEKVEPP</sequence>
<dbReference type="SUPFAM" id="SSF52540">
    <property type="entry name" value="P-loop containing nucleoside triphosphate hydrolases"/>
    <property type="match status" value="1"/>
</dbReference>
<dbReference type="InterPro" id="IPR041628">
    <property type="entry name" value="ChlI/MoxR_AAA_lid"/>
</dbReference>
<name>A0A7C2V9N4_9CREN</name>
<dbReference type="Pfam" id="PF17863">
    <property type="entry name" value="AAA_lid_2"/>
    <property type="match status" value="1"/>
</dbReference>
<dbReference type="PIRSF" id="PIRSF002849">
    <property type="entry name" value="AAA_ATPase_chaperone_MoxR_prd"/>
    <property type="match status" value="1"/>
</dbReference>
<dbReference type="EMBL" id="DSGT01000012">
    <property type="protein sequence ID" value="HEW53410.1"/>
    <property type="molecule type" value="Genomic_DNA"/>
</dbReference>
<keyword evidence="1" id="KW-0547">Nucleotide-binding</keyword>
<dbReference type="PANTHER" id="PTHR42759">
    <property type="entry name" value="MOXR FAMILY PROTEIN"/>
    <property type="match status" value="1"/>
</dbReference>
<dbReference type="GO" id="GO:0016887">
    <property type="term" value="F:ATP hydrolysis activity"/>
    <property type="evidence" value="ECO:0007669"/>
    <property type="project" value="InterPro"/>
</dbReference>
<dbReference type="AlphaFoldDB" id="A0A7C2V9N4"/>
<evidence type="ECO:0000256" key="1">
    <source>
        <dbReference type="ARBA" id="ARBA00022741"/>
    </source>
</evidence>
<organism evidence="4">
    <name type="scientific">Ignisphaera aggregans</name>
    <dbReference type="NCBI Taxonomy" id="334771"/>
    <lineage>
        <taxon>Archaea</taxon>
        <taxon>Thermoproteota</taxon>
        <taxon>Thermoprotei</taxon>
        <taxon>Desulfurococcales</taxon>
        <taxon>Desulfurococcaceae</taxon>
        <taxon>Ignisphaera</taxon>
    </lineage>
</organism>
<dbReference type="CDD" id="cd00009">
    <property type="entry name" value="AAA"/>
    <property type="match status" value="1"/>
</dbReference>
<protein>
    <submittedName>
        <fullName evidence="4">MoxR family ATPase</fullName>
    </submittedName>
</protein>
<keyword evidence="2" id="KW-0067">ATP-binding</keyword>
<dbReference type="GO" id="GO:0005524">
    <property type="term" value="F:ATP binding"/>
    <property type="evidence" value="ECO:0007669"/>
    <property type="project" value="UniProtKB-KW"/>
</dbReference>
<reference evidence="4" key="1">
    <citation type="journal article" date="2020" name="mSystems">
        <title>Genome- and Community-Level Interaction Insights into Carbon Utilization and Element Cycling Functions of Hydrothermarchaeota in Hydrothermal Sediment.</title>
        <authorList>
            <person name="Zhou Z."/>
            <person name="Liu Y."/>
            <person name="Xu W."/>
            <person name="Pan J."/>
            <person name="Luo Z.H."/>
            <person name="Li M."/>
        </authorList>
    </citation>
    <scope>NUCLEOTIDE SEQUENCE [LARGE SCALE GENOMIC DNA]</scope>
    <source>
        <strain evidence="4">SpSt-16</strain>
    </source>
</reference>